<dbReference type="Pfam" id="PF13377">
    <property type="entry name" value="Peripla_BP_3"/>
    <property type="match status" value="1"/>
</dbReference>
<feature type="domain" description="HTH gntR-type" evidence="4">
    <location>
        <begin position="7"/>
        <end position="75"/>
    </location>
</feature>
<keyword evidence="3" id="KW-0804">Transcription</keyword>
<dbReference type="GO" id="GO:0003700">
    <property type="term" value="F:DNA-binding transcription factor activity"/>
    <property type="evidence" value="ECO:0007669"/>
    <property type="project" value="InterPro"/>
</dbReference>
<dbReference type="GO" id="GO:0000976">
    <property type="term" value="F:transcription cis-regulatory region binding"/>
    <property type="evidence" value="ECO:0007669"/>
    <property type="project" value="TreeGrafter"/>
</dbReference>
<dbReference type="Proteomes" id="UP000612808">
    <property type="component" value="Unassembled WGS sequence"/>
</dbReference>
<evidence type="ECO:0000256" key="2">
    <source>
        <dbReference type="ARBA" id="ARBA00023125"/>
    </source>
</evidence>
<evidence type="ECO:0000313" key="6">
    <source>
        <dbReference type="Proteomes" id="UP000612808"/>
    </source>
</evidence>
<dbReference type="PROSITE" id="PS50949">
    <property type="entry name" value="HTH_GNTR"/>
    <property type="match status" value="1"/>
</dbReference>
<dbReference type="InterPro" id="IPR000524">
    <property type="entry name" value="Tscrpt_reg_HTH_GntR"/>
</dbReference>
<dbReference type="AlphaFoldDB" id="A0A8J3ND05"/>
<dbReference type="PANTHER" id="PTHR30146">
    <property type="entry name" value="LACI-RELATED TRANSCRIPTIONAL REPRESSOR"/>
    <property type="match status" value="1"/>
</dbReference>
<dbReference type="InterPro" id="IPR046335">
    <property type="entry name" value="LacI/GalR-like_sensor"/>
</dbReference>
<dbReference type="SUPFAM" id="SSF46785">
    <property type="entry name" value="Winged helix' DNA-binding domain"/>
    <property type="match status" value="1"/>
</dbReference>
<dbReference type="SUPFAM" id="SSF53822">
    <property type="entry name" value="Periplasmic binding protein-like I"/>
    <property type="match status" value="1"/>
</dbReference>
<dbReference type="CDD" id="cd06267">
    <property type="entry name" value="PBP1_LacI_sugar_binding-like"/>
    <property type="match status" value="1"/>
</dbReference>
<organism evidence="5 6">
    <name type="scientific">Actinocatenispora rupis</name>
    <dbReference type="NCBI Taxonomy" id="519421"/>
    <lineage>
        <taxon>Bacteria</taxon>
        <taxon>Bacillati</taxon>
        <taxon>Actinomycetota</taxon>
        <taxon>Actinomycetes</taxon>
        <taxon>Micromonosporales</taxon>
        <taxon>Micromonosporaceae</taxon>
        <taxon>Actinocatenispora</taxon>
    </lineage>
</organism>
<reference evidence="5" key="1">
    <citation type="submission" date="2021-01" db="EMBL/GenBank/DDBJ databases">
        <title>Whole genome shotgun sequence of Actinocatenispora rupis NBRC 107355.</title>
        <authorList>
            <person name="Komaki H."/>
            <person name="Tamura T."/>
        </authorList>
    </citation>
    <scope>NUCLEOTIDE SEQUENCE</scope>
    <source>
        <strain evidence="5">NBRC 107355</strain>
    </source>
</reference>
<gene>
    <name evidence="5" type="primary">lacI_7</name>
    <name evidence="5" type="ORF">Aru02nite_54450</name>
</gene>
<dbReference type="EMBL" id="BOMB01000032">
    <property type="protein sequence ID" value="GID14556.1"/>
    <property type="molecule type" value="Genomic_DNA"/>
</dbReference>
<keyword evidence="6" id="KW-1185">Reference proteome</keyword>
<dbReference type="RefSeq" id="WP_203662385.1">
    <property type="nucleotide sequence ID" value="NZ_BAAAZM010000017.1"/>
</dbReference>
<dbReference type="InterPro" id="IPR036390">
    <property type="entry name" value="WH_DNA-bd_sf"/>
</dbReference>
<proteinExistence type="predicted"/>
<sequence>MAADGRAPLYQRIKADLRAAVHRGEYEAGGPFVTQRELCARYGVSTTTAVKALNDLVAEGLLIRRQGRGTYVAERAERAGGPGVLRTIACIVHGLRGTHVSTVVSGVESVCAELGYRMYLTDTARRDVLASPRREATALTEALLSPVAGIVLYPVEGAHNAALLSRIRRHGIPLVLVDRYRTDVPTDAVMVDNVALGYQLTRHLIAAGHERILTLWSETRVTSVRDRLTGHVRALRERGLAVSPELTALRPYGEQAEPVRLALLRSALDAADPPTAALCANGYVVATVARDLVTVGRSVPVDVALAGMDDAGPVDLLGLATVTAALPSAELGATAMRLVAQRIAGATDDPRHVTLPTEVRTRDARAGHLRTVGRERT</sequence>
<dbReference type="InterPro" id="IPR028082">
    <property type="entry name" value="Peripla_BP_I"/>
</dbReference>
<comment type="caution">
    <text evidence="5">The sequence shown here is derived from an EMBL/GenBank/DDBJ whole genome shotgun (WGS) entry which is preliminary data.</text>
</comment>
<protein>
    <submittedName>
        <fullName evidence="5">LacI family transcriptional regulator</fullName>
    </submittedName>
</protein>
<keyword evidence="1" id="KW-0805">Transcription regulation</keyword>
<dbReference type="Gene3D" id="3.40.50.2300">
    <property type="match status" value="2"/>
</dbReference>
<evidence type="ECO:0000313" key="5">
    <source>
        <dbReference type="EMBL" id="GID14556.1"/>
    </source>
</evidence>
<accession>A0A8J3ND05</accession>
<keyword evidence="2" id="KW-0238">DNA-binding</keyword>
<evidence type="ECO:0000256" key="3">
    <source>
        <dbReference type="ARBA" id="ARBA00023163"/>
    </source>
</evidence>
<dbReference type="CDD" id="cd07377">
    <property type="entry name" value="WHTH_GntR"/>
    <property type="match status" value="1"/>
</dbReference>
<dbReference type="PANTHER" id="PTHR30146:SF109">
    <property type="entry name" value="HTH-TYPE TRANSCRIPTIONAL REGULATOR GALS"/>
    <property type="match status" value="1"/>
</dbReference>
<dbReference type="SMART" id="SM00345">
    <property type="entry name" value="HTH_GNTR"/>
    <property type="match status" value="1"/>
</dbReference>
<evidence type="ECO:0000256" key="1">
    <source>
        <dbReference type="ARBA" id="ARBA00023015"/>
    </source>
</evidence>
<evidence type="ECO:0000259" key="4">
    <source>
        <dbReference type="PROSITE" id="PS50949"/>
    </source>
</evidence>
<dbReference type="Pfam" id="PF00392">
    <property type="entry name" value="GntR"/>
    <property type="match status" value="1"/>
</dbReference>
<dbReference type="InterPro" id="IPR036388">
    <property type="entry name" value="WH-like_DNA-bd_sf"/>
</dbReference>
<name>A0A8J3ND05_9ACTN</name>
<dbReference type="Gene3D" id="1.10.10.10">
    <property type="entry name" value="Winged helix-like DNA-binding domain superfamily/Winged helix DNA-binding domain"/>
    <property type="match status" value="1"/>
</dbReference>